<evidence type="ECO:0000256" key="2">
    <source>
        <dbReference type="ARBA" id="ARBA00005312"/>
    </source>
</evidence>
<feature type="compositionally biased region" description="Basic and acidic residues" evidence="12">
    <location>
        <begin position="75"/>
        <end position="95"/>
    </location>
</feature>
<keyword evidence="6" id="KW-0547">Nucleotide-binding</keyword>
<dbReference type="NCBIfam" id="NF003483">
    <property type="entry name" value="PRK05159.1"/>
    <property type="match status" value="1"/>
</dbReference>
<feature type="compositionally biased region" description="Basic residues" evidence="12">
    <location>
        <begin position="1"/>
        <end position="12"/>
    </location>
</feature>
<evidence type="ECO:0000256" key="7">
    <source>
        <dbReference type="ARBA" id="ARBA00022840"/>
    </source>
</evidence>
<evidence type="ECO:0000256" key="11">
    <source>
        <dbReference type="ARBA" id="ARBA00070516"/>
    </source>
</evidence>
<dbReference type="NCBIfam" id="TIGR00458">
    <property type="entry name" value="aspS_nondisc"/>
    <property type="match status" value="1"/>
</dbReference>
<evidence type="ECO:0000256" key="6">
    <source>
        <dbReference type="ARBA" id="ARBA00022741"/>
    </source>
</evidence>
<evidence type="ECO:0000256" key="12">
    <source>
        <dbReference type="SAM" id="MobiDB-lite"/>
    </source>
</evidence>
<evidence type="ECO:0000259" key="13">
    <source>
        <dbReference type="PROSITE" id="PS50862"/>
    </source>
</evidence>
<dbReference type="InterPro" id="IPR004364">
    <property type="entry name" value="Aa-tRNA-synt_II"/>
</dbReference>
<evidence type="ECO:0000256" key="9">
    <source>
        <dbReference type="ARBA" id="ARBA00023146"/>
    </source>
</evidence>
<dbReference type="GO" id="GO:0006422">
    <property type="term" value="P:aspartyl-tRNA aminoacylation"/>
    <property type="evidence" value="ECO:0007669"/>
    <property type="project" value="InterPro"/>
</dbReference>
<dbReference type="Pfam" id="PF00152">
    <property type="entry name" value="tRNA-synt_2"/>
    <property type="match status" value="1"/>
</dbReference>
<comment type="similarity">
    <text evidence="2">Belongs to the class-II aminoacyl-tRNA synthetase family. Type 2 subfamily.</text>
</comment>
<dbReference type="GO" id="GO:0017101">
    <property type="term" value="C:aminoacyl-tRNA synthetase multienzyme complex"/>
    <property type="evidence" value="ECO:0007669"/>
    <property type="project" value="TreeGrafter"/>
</dbReference>
<sequence length="1055" mass="117201">MSSIIHKLHQKIHTPSPGSSQVSDEEARRLRQREEAKQKEEQHEKHKRELEQKEQQLKQNFAQAIKNDPAAGRYGHIEHSGKDRTKDVEGRERTPLEHITEDSIGDTVLFRARIHSTRRLGSKLAFVVFRHRLQTVQGIVRIGTGTSTEHIAQESSSTPSLHSQYSSAQASHVLDSPDSRDATVSVDRAINVSTHDHSADLPTDLNNLHLGPPITDVTASQPMTATSSADSSISTAVSTAPSSINASSSVTGPNADGHSPKNLLEPISTDTNELPPVSETMVRWVEKLPRETIVLVEGKVKKPEVQGGVKSAEVHQAEIEIYKIFVLSEVTSTLPFGAAQADHVDLDDQNEPHQTVPFGYQLQHRAVSLRTADAHAIFRVTAAVTRAARGFLDSHDFLEIHSAKLQQGATESGASVFKVEYFGREAFLAQSPQLAKEMCIGADLERVYEIGPVFRAENSNTHRHLTEYTGVDLEMAIDSSYHEAMHMIDNMLKHIFRTVQKECAKEIDVVRKKHPSEDLVFPDETVVLTFKQGVQLLMDSGWDEDPPDMDDLSTRAEVRLGALVKEKYNTDYYILDKFPVAARPFYTMPDADNPEITNSFDVFVRGEEIISGGQRIHSAAVMKERLKKAHIAESSMSDYLEAFQAAMPPHAGGGIGLERLVMLFLKLGNIRHATLFPRDPHSFPAPPKSQLKEMAEVAEAALPVPTKVAGSENDQNVLSKDEMKKEKHPKLEDLIAKYGDSTSTAWTDEGYEIWREERHGYAIGFTDSKGHAITWGSPLCPQSALPDVIRDYTDWLKHHRRLKPIWLNCNEGTEQILTNGLHWHALAVTNEQRVSPQGRPKNHQANDDDSDDGRAIEKKVHQAQNKGVTVELIEREIKADLRKEIEDGIARWQENRKSSKQIHTTSIRPFTDAEHRTYLIARNAEGHVVGFTVLHHLAAENGLQIKWSLMFPGAPNGTSELLLTEAMKVMSGAGVKTATFGAGAADHLEAVNSISKFQAKILSGVYSRVSKSFGLSRKTGFREKFGAEEEKLYICYPSHGLGMSGIQAIMGAFKH</sequence>
<feature type="region of interest" description="Disordered" evidence="12">
    <location>
        <begin position="832"/>
        <end position="852"/>
    </location>
</feature>
<dbReference type="Pfam" id="PF09924">
    <property type="entry name" value="LPG_synthase_C"/>
    <property type="match status" value="1"/>
</dbReference>
<feature type="domain" description="Aminoacyl-transfer RNA synthetases class-II family profile" evidence="13">
    <location>
        <begin position="378"/>
        <end position="677"/>
    </location>
</feature>
<dbReference type="Gene3D" id="3.30.930.10">
    <property type="entry name" value="Bira Bifunctional Protein, Domain 2"/>
    <property type="match status" value="1"/>
</dbReference>
<dbReference type="InterPro" id="IPR024320">
    <property type="entry name" value="LPG_synthase_C"/>
</dbReference>
<keyword evidence="7" id="KW-0067">ATP-binding</keyword>
<dbReference type="SUPFAM" id="SSF55681">
    <property type="entry name" value="Class II aaRS and biotin synthetases"/>
    <property type="match status" value="1"/>
</dbReference>
<dbReference type="EMBL" id="LN483124">
    <property type="protein sequence ID" value="CED82283.1"/>
    <property type="molecule type" value="Genomic_DNA"/>
</dbReference>
<evidence type="ECO:0000256" key="8">
    <source>
        <dbReference type="ARBA" id="ARBA00022917"/>
    </source>
</evidence>
<feature type="compositionally biased region" description="Low complexity" evidence="12">
    <location>
        <begin position="240"/>
        <end position="251"/>
    </location>
</feature>
<name>A0A0F7SQ69_PHARH</name>
<dbReference type="AlphaFoldDB" id="A0A0F7SQ69"/>
<dbReference type="PANTHER" id="PTHR43450">
    <property type="entry name" value="ASPARTYL-TRNA SYNTHETASE"/>
    <property type="match status" value="1"/>
</dbReference>
<keyword evidence="5" id="KW-0436">Ligase</keyword>
<dbReference type="InterPro" id="IPR006195">
    <property type="entry name" value="aa-tRNA-synth_II"/>
</dbReference>
<dbReference type="PROSITE" id="PS50862">
    <property type="entry name" value="AA_TRNA_LIGASE_II"/>
    <property type="match status" value="1"/>
</dbReference>
<comment type="catalytic activity">
    <reaction evidence="10">
        <text>tRNA(Asp) + L-aspartate + ATP = L-aspartyl-tRNA(Asp) + AMP + diphosphate</text>
        <dbReference type="Rhea" id="RHEA:19649"/>
        <dbReference type="Rhea" id="RHEA-COMP:9660"/>
        <dbReference type="Rhea" id="RHEA-COMP:9678"/>
        <dbReference type="ChEBI" id="CHEBI:29991"/>
        <dbReference type="ChEBI" id="CHEBI:30616"/>
        <dbReference type="ChEBI" id="CHEBI:33019"/>
        <dbReference type="ChEBI" id="CHEBI:78442"/>
        <dbReference type="ChEBI" id="CHEBI:78516"/>
        <dbReference type="ChEBI" id="CHEBI:456215"/>
        <dbReference type="EC" id="6.1.1.12"/>
    </reaction>
</comment>
<dbReference type="GO" id="GO:0004815">
    <property type="term" value="F:aspartate-tRNA ligase activity"/>
    <property type="evidence" value="ECO:0007669"/>
    <property type="project" value="UniProtKB-EC"/>
</dbReference>
<feature type="region of interest" description="Disordered" evidence="12">
    <location>
        <begin position="1"/>
        <end position="56"/>
    </location>
</feature>
<dbReference type="SUPFAM" id="SSF50249">
    <property type="entry name" value="Nucleic acid-binding proteins"/>
    <property type="match status" value="2"/>
</dbReference>
<reference evidence="14" key="1">
    <citation type="submission" date="2014-08" db="EMBL/GenBank/DDBJ databases">
        <authorList>
            <person name="Sharma Rahul"/>
            <person name="Thines Marco"/>
        </authorList>
    </citation>
    <scope>NUCLEOTIDE SEQUENCE</scope>
</reference>
<keyword evidence="4" id="KW-0963">Cytoplasm</keyword>
<dbReference type="InterPro" id="IPR012340">
    <property type="entry name" value="NA-bd_OB-fold"/>
</dbReference>
<organism evidence="14">
    <name type="scientific">Phaffia rhodozyma</name>
    <name type="common">Yeast</name>
    <name type="synonym">Xanthophyllomyces dendrorhous</name>
    <dbReference type="NCBI Taxonomy" id="264483"/>
    <lineage>
        <taxon>Eukaryota</taxon>
        <taxon>Fungi</taxon>
        <taxon>Dikarya</taxon>
        <taxon>Basidiomycota</taxon>
        <taxon>Agaricomycotina</taxon>
        <taxon>Tremellomycetes</taxon>
        <taxon>Cystofilobasidiales</taxon>
        <taxon>Mrakiaceae</taxon>
        <taxon>Phaffia</taxon>
    </lineage>
</organism>
<dbReference type="PANTHER" id="PTHR43450:SF2">
    <property type="entry name" value="ASPARTATE--TRNA LIGASE"/>
    <property type="match status" value="1"/>
</dbReference>
<evidence type="ECO:0000256" key="1">
    <source>
        <dbReference type="ARBA" id="ARBA00004496"/>
    </source>
</evidence>
<feature type="region of interest" description="Disordered" evidence="12">
    <location>
        <begin position="68"/>
        <end position="95"/>
    </location>
</feature>
<keyword evidence="9" id="KW-0030">Aminoacyl-tRNA synthetase</keyword>
<dbReference type="CDD" id="cd00776">
    <property type="entry name" value="AsxRS_core"/>
    <property type="match status" value="1"/>
</dbReference>
<proteinExistence type="inferred from homology"/>
<dbReference type="GO" id="GO:0005524">
    <property type="term" value="F:ATP binding"/>
    <property type="evidence" value="ECO:0007669"/>
    <property type="project" value="UniProtKB-KW"/>
</dbReference>
<feature type="compositionally biased region" description="Basic and acidic residues" evidence="12">
    <location>
        <begin position="25"/>
        <end position="56"/>
    </location>
</feature>
<accession>A0A0F7SQ69</accession>
<keyword evidence="8" id="KW-0648">Protein biosynthesis</keyword>
<evidence type="ECO:0000256" key="10">
    <source>
        <dbReference type="ARBA" id="ARBA00047904"/>
    </source>
</evidence>
<dbReference type="HAMAP" id="MF_02075">
    <property type="entry name" value="Asp_tRNA_synth_type2"/>
    <property type="match status" value="1"/>
</dbReference>
<evidence type="ECO:0000256" key="3">
    <source>
        <dbReference type="ARBA" id="ARBA00012841"/>
    </source>
</evidence>
<dbReference type="Gene3D" id="2.40.50.140">
    <property type="entry name" value="Nucleic acid-binding proteins"/>
    <property type="match status" value="2"/>
</dbReference>
<dbReference type="InterPro" id="IPR004523">
    <property type="entry name" value="Asp-tRNA_synthase_2"/>
</dbReference>
<dbReference type="GO" id="GO:0003723">
    <property type="term" value="F:RNA binding"/>
    <property type="evidence" value="ECO:0007669"/>
    <property type="project" value="TreeGrafter"/>
</dbReference>
<evidence type="ECO:0000313" key="14">
    <source>
        <dbReference type="EMBL" id="CED82283.1"/>
    </source>
</evidence>
<comment type="subcellular location">
    <subcellularLocation>
        <location evidence="1">Cytoplasm</location>
    </subcellularLocation>
</comment>
<dbReference type="InterPro" id="IPR002312">
    <property type="entry name" value="Asp/Asn-tRNA-synth_IIb"/>
</dbReference>
<dbReference type="EC" id="6.1.1.12" evidence="3"/>
<evidence type="ECO:0000256" key="4">
    <source>
        <dbReference type="ARBA" id="ARBA00022490"/>
    </source>
</evidence>
<feature type="region of interest" description="Disordered" evidence="12">
    <location>
        <begin position="240"/>
        <end position="274"/>
    </location>
</feature>
<dbReference type="FunFam" id="3.30.930.10:FF:000038">
    <property type="entry name" value="Aspartate--tRNA ligase"/>
    <property type="match status" value="1"/>
</dbReference>
<evidence type="ECO:0000256" key="5">
    <source>
        <dbReference type="ARBA" id="ARBA00022598"/>
    </source>
</evidence>
<feature type="region of interest" description="Disordered" evidence="12">
    <location>
        <begin position="154"/>
        <end position="182"/>
    </location>
</feature>
<protein>
    <recommendedName>
        <fullName evidence="11">Probable aspartate--tRNA ligase, cytoplasmic</fullName>
        <ecNumber evidence="3">6.1.1.12</ecNumber>
    </recommendedName>
</protein>
<dbReference type="InterPro" id="IPR045864">
    <property type="entry name" value="aa-tRNA-synth_II/BPL/LPL"/>
</dbReference>
<feature type="compositionally biased region" description="Polar residues" evidence="12">
    <location>
        <begin position="154"/>
        <end position="170"/>
    </location>
</feature>
<dbReference type="GO" id="GO:0005829">
    <property type="term" value="C:cytosol"/>
    <property type="evidence" value="ECO:0007669"/>
    <property type="project" value="TreeGrafter"/>
</dbReference>
<dbReference type="PRINTS" id="PR01042">
    <property type="entry name" value="TRNASYNTHASP"/>
</dbReference>